<evidence type="ECO:0000313" key="1">
    <source>
        <dbReference type="EMBL" id="VDI24233.1"/>
    </source>
</evidence>
<proteinExistence type="predicted"/>
<sequence>MGDSKLYSAIFPSYRYCVKTRKQGRDAKLVYWKCTEMVSPGNVNTTDNLVTRLPRDQNHPPSHADIKAKLFMLHLPEKARSCLDPLPTLYDNEILQFRYREWEEDTRQIVEKIPTSTAVNPHCIVNAILNYLGSPPPDKTSTYKQNGEKLQQVIMISTTQGGNASLAS</sequence>
<dbReference type="EMBL" id="UYJE01004008">
    <property type="protein sequence ID" value="VDI24233.1"/>
    <property type="molecule type" value="Genomic_DNA"/>
</dbReference>
<reference evidence="1" key="1">
    <citation type="submission" date="2018-11" db="EMBL/GenBank/DDBJ databases">
        <authorList>
            <person name="Alioto T."/>
            <person name="Alioto T."/>
        </authorList>
    </citation>
    <scope>NUCLEOTIDE SEQUENCE</scope>
</reference>
<evidence type="ECO:0000313" key="2">
    <source>
        <dbReference type="Proteomes" id="UP000596742"/>
    </source>
</evidence>
<accession>A0A8B6DTU5</accession>
<gene>
    <name evidence="1" type="ORF">MGAL_10B053161</name>
</gene>
<dbReference type="OrthoDB" id="6093010at2759"/>
<protein>
    <recommendedName>
        <fullName evidence="3">FLYWCH-type domain-containing protein</fullName>
    </recommendedName>
</protein>
<organism evidence="1 2">
    <name type="scientific">Mytilus galloprovincialis</name>
    <name type="common">Mediterranean mussel</name>
    <dbReference type="NCBI Taxonomy" id="29158"/>
    <lineage>
        <taxon>Eukaryota</taxon>
        <taxon>Metazoa</taxon>
        <taxon>Spiralia</taxon>
        <taxon>Lophotrochozoa</taxon>
        <taxon>Mollusca</taxon>
        <taxon>Bivalvia</taxon>
        <taxon>Autobranchia</taxon>
        <taxon>Pteriomorphia</taxon>
        <taxon>Mytilida</taxon>
        <taxon>Mytiloidea</taxon>
        <taxon>Mytilidae</taxon>
        <taxon>Mytilinae</taxon>
        <taxon>Mytilus</taxon>
    </lineage>
</organism>
<name>A0A8B6DTU5_MYTGA</name>
<evidence type="ECO:0008006" key="3">
    <source>
        <dbReference type="Google" id="ProtNLM"/>
    </source>
</evidence>
<comment type="caution">
    <text evidence="1">The sequence shown here is derived from an EMBL/GenBank/DDBJ whole genome shotgun (WGS) entry which is preliminary data.</text>
</comment>
<dbReference type="AlphaFoldDB" id="A0A8B6DTU5"/>
<dbReference type="Proteomes" id="UP000596742">
    <property type="component" value="Unassembled WGS sequence"/>
</dbReference>
<keyword evidence="2" id="KW-1185">Reference proteome</keyword>